<protein>
    <recommendedName>
        <fullName evidence="3">Membrane protein FxsA</fullName>
    </recommendedName>
</protein>
<accession>A0A1D2YWJ2</accession>
<dbReference type="RefSeq" id="WP_069656052.1">
    <property type="nucleotide sequence ID" value="NZ_MIJF01000008.1"/>
</dbReference>
<dbReference type="STRING" id="337097.BHF71_06435"/>
<sequence>MFRVILVLMIGIPALEIWGLVTAAQFIGGFQTFLAVIATGVIGAYLAKQEGLKTWTSAQYSLRRGEIPGKAILDGISIFAGGLLLLTPGFFTDAVGFILVLPTTRKIIQYYLKKWLEKKMMNGDLYWRKIH</sequence>
<name>A0A1D2YWJ2_9BACI</name>
<dbReference type="OrthoDB" id="9792788at2"/>
<evidence type="ECO:0008006" key="3">
    <source>
        <dbReference type="Google" id="ProtNLM"/>
    </source>
</evidence>
<dbReference type="GO" id="GO:0016020">
    <property type="term" value="C:membrane"/>
    <property type="evidence" value="ECO:0007669"/>
    <property type="project" value="InterPro"/>
</dbReference>
<dbReference type="AlphaFoldDB" id="A0A1D2YWJ2"/>
<dbReference type="NCBIfam" id="NF008528">
    <property type="entry name" value="PRK11463.1-2"/>
    <property type="match status" value="1"/>
</dbReference>
<reference evidence="1 2" key="1">
    <citation type="submission" date="2016-09" db="EMBL/GenBank/DDBJ databases">
        <title>Draft genome sequence for the type strain of Vulcanibacillus modesticaldus BR, a strictly anaerobic, moderately thermophilic, and nitrate-reducing bacterium from deep sea-hydrothermal vents of the Mid-Atlantic Ridge.</title>
        <authorList>
            <person name="Abin C.A."/>
            <person name="Hollibaugh J.T."/>
        </authorList>
    </citation>
    <scope>NUCLEOTIDE SEQUENCE [LARGE SCALE GENOMIC DNA]</scope>
    <source>
        <strain evidence="1 2">BR</strain>
    </source>
</reference>
<keyword evidence="2" id="KW-1185">Reference proteome</keyword>
<dbReference type="Proteomes" id="UP000243739">
    <property type="component" value="Unassembled WGS sequence"/>
</dbReference>
<dbReference type="Pfam" id="PF04186">
    <property type="entry name" value="FxsA"/>
    <property type="match status" value="1"/>
</dbReference>
<gene>
    <name evidence="1" type="ORF">BHF71_06435</name>
</gene>
<dbReference type="PANTHER" id="PTHR35335">
    <property type="entry name" value="UPF0716 PROTEIN FXSA"/>
    <property type="match status" value="1"/>
</dbReference>
<dbReference type="InterPro" id="IPR007313">
    <property type="entry name" value="FxsA"/>
</dbReference>
<comment type="caution">
    <text evidence="1">The sequence shown here is derived from an EMBL/GenBank/DDBJ whole genome shotgun (WGS) entry which is preliminary data.</text>
</comment>
<organism evidence="1 2">
    <name type="scientific">Vulcanibacillus modesticaldus</name>
    <dbReference type="NCBI Taxonomy" id="337097"/>
    <lineage>
        <taxon>Bacteria</taxon>
        <taxon>Bacillati</taxon>
        <taxon>Bacillota</taxon>
        <taxon>Bacilli</taxon>
        <taxon>Bacillales</taxon>
        <taxon>Bacillaceae</taxon>
        <taxon>Vulcanibacillus</taxon>
    </lineage>
</organism>
<evidence type="ECO:0000313" key="2">
    <source>
        <dbReference type="Proteomes" id="UP000243739"/>
    </source>
</evidence>
<evidence type="ECO:0000313" key="1">
    <source>
        <dbReference type="EMBL" id="OEG00080.1"/>
    </source>
</evidence>
<dbReference type="EMBL" id="MIJF01000008">
    <property type="protein sequence ID" value="OEG00080.1"/>
    <property type="molecule type" value="Genomic_DNA"/>
</dbReference>
<dbReference type="PANTHER" id="PTHR35335:SF1">
    <property type="entry name" value="UPF0716 PROTEIN FXSA"/>
    <property type="match status" value="1"/>
</dbReference>
<proteinExistence type="predicted"/>